<feature type="region of interest" description="Disordered" evidence="3">
    <location>
        <begin position="1"/>
        <end position="58"/>
    </location>
</feature>
<feature type="compositionally biased region" description="Polar residues" evidence="3">
    <location>
        <begin position="16"/>
        <end position="26"/>
    </location>
</feature>
<organism evidence="4 5">
    <name type="scientific">Apiospora marii</name>
    <dbReference type="NCBI Taxonomy" id="335849"/>
    <lineage>
        <taxon>Eukaryota</taxon>
        <taxon>Fungi</taxon>
        <taxon>Dikarya</taxon>
        <taxon>Ascomycota</taxon>
        <taxon>Pezizomycotina</taxon>
        <taxon>Sordariomycetes</taxon>
        <taxon>Xylariomycetidae</taxon>
        <taxon>Amphisphaeriales</taxon>
        <taxon>Apiosporaceae</taxon>
        <taxon>Apiospora</taxon>
    </lineage>
</organism>
<evidence type="ECO:0000256" key="1">
    <source>
        <dbReference type="ARBA" id="ARBA00022603"/>
    </source>
</evidence>
<accession>A0ABR1T221</accession>
<dbReference type="InterPro" id="IPR001525">
    <property type="entry name" value="C5_MeTfrase"/>
</dbReference>
<sequence>MAPSESAAPARESLAWPNQSTSSPRTASEAGFHGNRPSKRPRRSGPFPGDGASGGRPVTNPLRAFIEMVKKATSKESLEFADLKRIADQGGITFKVATLCSGTESPIFALQLIQQALYSISGLQLFRFEHLLAAEWNPFKQAFASRNSDSGAMFNDIRDLLIGKTEAFTAKGELMTIPRGTNILVAGTSCVDFSNLNSSRQDGFSQNVKEFCRWTGKEQSTPTFDEVVEVIVDITTKSMAKLRESEQTFFSMLAFVAEHKPEIVILENVKKAPFESARDHWFKPLGYTAWVGDLDTKDFYIPQTRQRKYLVAFNDEKFPGADDMCRMLSKAIASLKQPASSNAADYLLGPNDPLAQLARLEMDEKAQKPRTRDKVDWELSIIRHAGVRRNEDLGDERPLTNWVENGRPLFHDRMNKYFMNTLPSRVHDVLDINQLRAFKADFDLLFKTKILDLSQNVDRHLLTAEFRVVGCLTPSGLPYISNQSRFISGYECMAMQGNAMSTTVVGAVLLASLMVTLGQDLRNSPWESFDDIESSGYPNPFISSSPRLSPEDVQLVPVGDFSTTGFAAFSVVNVAKMVTEHRRYCFCNGTAHYSTQRLRECTTCGIIRCVNCAGNPAHGNPIDAHIPGDPIPYRASERAFVQYFPTVIVQLLSPIWNTTLSRFSEQAMRLLGGSYESSSTIIEALANAKFLYQHFHVTEAVTLVYTSDDGFNLKVVCTESGIDWFVMLDPYCSLANNILPDAKKLQHLCKRAQPFMKGTVLQEAVSPLDVKWFIWNFAPAKVEAKISYVQDTTSGSYINLKLVNRWHLNSELFETMDREVTGRYLHAPNCEAAESSLFIRNKQGARGQSVKLFKDPTLSGPPKEDAFVIAYDHRLLASHEHRELLLKFEPKAKLHKLKNSFRGAFEAVIGSRWEDLGD</sequence>
<evidence type="ECO:0000313" key="4">
    <source>
        <dbReference type="EMBL" id="KAK8040635.1"/>
    </source>
</evidence>
<evidence type="ECO:0000256" key="2">
    <source>
        <dbReference type="ARBA" id="ARBA00022679"/>
    </source>
</evidence>
<comment type="caution">
    <text evidence="4">The sequence shown here is derived from an EMBL/GenBank/DDBJ whole genome shotgun (WGS) entry which is preliminary data.</text>
</comment>
<keyword evidence="2" id="KW-0808">Transferase</keyword>
<dbReference type="Proteomes" id="UP001396898">
    <property type="component" value="Unassembled WGS sequence"/>
</dbReference>
<keyword evidence="1" id="KW-0489">Methyltransferase</keyword>
<gene>
    <name evidence="4" type="ORF">PG991_000423</name>
</gene>
<dbReference type="SUPFAM" id="SSF53335">
    <property type="entry name" value="S-adenosyl-L-methionine-dependent methyltransferases"/>
    <property type="match status" value="1"/>
</dbReference>
<dbReference type="Gene3D" id="3.40.50.150">
    <property type="entry name" value="Vaccinia Virus protein VP39"/>
    <property type="match status" value="1"/>
</dbReference>
<dbReference type="EMBL" id="JAQQWI010000001">
    <property type="protein sequence ID" value="KAK8040635.1"/>
    <property type="molecule type" value="Genomic_DNA"/>
</dbReference>
<reference evidence="4 5" key="1">
    <citation type="submission" date="2023-01" db="EMBL/GenBank/DDBJ databases">
        <title>Analysis of 21 Apiospora genomes using comparative genomics revels a genus with tremendous synthesis potential of carbohydrate active enzymes and secondary metabolites.</title>
        <authorList>
            <person name="Sorensen T."/>
        </authorList>
    </citation>
    <scope>NUCLEOTIDE SEQUENCE [LARGE SCALE GENOMIC DNA]</scope>
    <source>
        <strain evidence="4 5">CBS 20057</strain>
    </source>
</reference>
<evidence type="ECO:0000256" key="3">
    <source>
        <dbReference type="SAM" id="MobiDB-lite"/>
    </source>
</evidence>
<feature type="compositionally biased region" description="Low complexity" evidence="3">
    <location>
        <begin position="1"/>
        <end position="15"/>
    </location>
</feature>
<dbReference type="Pfam" id="PF00145">
    <property type="entry name" value="DNA_methylase"/>
    <property type="match status" value="1"/>
</dbReference>
<keyword evidence="5" id="KW-1185">Reference proteome</keyword>
<proteinExistence type="predicted"/>
<dbReference type="InterPro" id="IPR029063">
    <property type="entry name" value="SAM-dependent_MTases_sf"/>
</dbReference>
<evidence type="ECO:0000313" key="5">
    <source>
        <dbReference type="Proteomes" id="UP001396898"/>
    </source>
</evidence>
<name>A0ABR1T221_9PEZI</name>
<protein>
    <submittedName>
        <fullName evidence="4">DNA repair protein rad8</fullName>
    </submittedName>
</protein>